<evidence type="ECO:0000313" key="2">
    <source>
        <dbReference type="EMBL" id="GBP95976.1"/>
    </source>
</evidence>
<proteinExistence type="predicted"/>
<keyword evidence="3" id="KW-1185">Reference proteome</keyword>
<keyword evidence="1" id="KW-0732">Signal</keyword>
<evidence type="ECO:0000313" key="3">
    <source>
        <dbReference type="Proteomes" id="UP000299102"/>
    </source>
</evidence>
<feature type="chain" id="PRO_5020024576" evidence="1">
    <location>
        <begin position="16"/>
        <end position="135"/>
    </location>
</feature>
<dbReference type="Proteomes" id="UP000299102">
    <property type="component" value="Unassembled WGS sequence"/>
</dbReference>
<dbReference type="AlphaFoldDB" id="A0A4C2A5J0"/>
<comment type="caution">
    <text evidence="2">The sequence shown here is derived from an EMBL/GenBank/DDBJ whole genome shotgun (WGS) entry which is preliminary data.</text>
</comment>
<feature type="signal peptide" evidence="1">
    <location>
        <begin position="1"/>
        <end position="15"/>
    </location>
</feature>
<dbReference type="OrthoDB" id="2019384at2759"/>
<accession>A0A4C2A5J0</accession>
<reference evidence="2 3" key="1">
    <citation type="journal article" date="2019" name="Commun. Biol.">
        <title>The bagworm genome reveals a unique fibroin gene that provides high tensile strength.</title>
        <authorList>
            <person name="Kono N."/>
            <person name="Nakamura H."/>
            <person name="Ohtoshi R."/>
            <person name="Tomita M."/>
            <person name="Numata K."/>
            <person name="Arakawa K."/>
        </authorList>
    </citation>
    <scope>NUCLEOTIDE SEQUENCE [LARGE SCALE GENOMIC DNA]</scope>
</reference>
<name>A0A4C2A5J0_EUMVA</name>
<protein>
    <submittedName>
        <fullName evidence="2">Uncharacterized protein</fullName>
    </submittedName>
</protein>
<sequence>MQLQLLLFLESVSIARFSSSTIKSCVLPKYPENGSYIVINDTNAGPGDAFDDLSLILYTSDEYFALEVFYLACARGAWNREIIKHVPMHFDMPHLGQKKKEGTTTFFAKSYPHRVNVFVNAVYPTHVLIVHLDDG</sequence>
<dbReference type="EMBL" id="BGZK01002714">
    <property type="protein sequence ID" value="GBP95976.1"/>
    <property type="molecule type" value="Genomic_DNA"/>
</dbReference>
<evidence type="ECO:0000256" key="1">
    <source>
        <dbReference type="SAM" id="SignalP"/>
    </source>
</evidence>
<organism evidence="2 3">
    <name type="scientific">Eumeta variegata</name>
    <name type="common">Bagworm moth</name>
    <name type="synonym">Eumeta japonica</name>
    <dbReference type="NCBI Taxonomy" id="151549"/>
    <lineage>
        <taxon>Eukaryota</taxon>
        <taxon>Metazoa</taxon>
        <taxon>Ecdysozoa</taxon>
        <taxon>Arthropoda</taxon>
        <taxon>Hexapoda</taxon>
        <taxon>Insecta</taxon>
        <taxon>Pterygota</taxon>
        <taxon>Neoptera</taxon>
        <taxon>Endopterygota</taxon>
        <taxon>Lepidoptera</taxon>
        <taxon>Glossata</taxon>
        <taxon>Ditrysia</taxon>
        <taxon>Tineoidea</taxon>
        <taxon>Psychidae</taxon>
        <taxon>Oiketicinae</taxon>
        <taxon>Eumeta</taxon>
    </lineage>
</organism>
<gene>
    <name evidence="2" type="ORF">EVAR_76121_1</name>
</gene>